<dbReference type="SUPFAM" id="SSF49265">
    <property type="entry name" value="Fibronectin type III"/>
    <property type="match status" value="1"/>
</dbReference>
<protein>
    <recommendedName>
        <fullName evidence="8">DNA/RNA non-specific endonuclease</fullName>
    </recommendedName>
</protein>
<dbReference type="SMART" id="SM00477">
    <property type="entry name" value="NUC"/>
    <property type="match status" value="1"/>
</dbReference>
<dbReference type="Pfam" id="PF01223">
    <property type="entry name" value="Endonuclease_NS"/>
    <property type="match status" value="1"/>
</dbReference>
<reference evidence="6" key="1">
    <citation type="submission" date="2022-01" db="EMBL/GenBank/DDBJ databases">
        <title>Novel bile acid biosynthetic pathways are enriched in the microbiome of centenarians.</title>
        <authorList>
            <person name="Sato Y."/>
            <person name="Atarashi K."/>
            <person name="Plichta R.D."/>
            <person name="Arai Y."/>
            <person name="Sasajima S."/>
            <person name="Kearney M.S."/>
            <person name="Suda W."/>
            <person name="Takeshita K."/>
            <person name="Sasaki T."/>
            <person name="Okamoto S."/>
            <person name="Skelly N.A."/>
            <person name="Okamura Y."/>
            <person name="Vlamakis H."/>
            <person name="Li Y."/>
            <person name="Tanoue T."/>
            <person name="Takei H."/>
            <person name="Nittono H."/>
            <person name="Narushima S."/>
            <person name="Irie J."/>
            <person name="Itoh H."/>
            <person name="Moriya K."/>
            <person name="Sugiura Y."/>
            <person name="Suematsu M."/>
            <person name="Moritoki N."/>
            <person name="Shibata S."/>
            <person name="Littman R.D."/>
            <person name="Fischbach A.M."/>
            <person name="Uwamino Y."/>
            <person name="Inoue T."/>
            <person name="Honda A."/>
            <person name="Hattori M."/>
            <person name="Murai T."/>
            <person name="Xavier J.R."/>
            <person name="Hirose N."/>
            <person name="Honda K."/>
        </authorList>
    </citation>
    <scope>NUCLEOTIDE SEQUENCE</scope>
    <source>
        <strain evidence="6">CE91-St16</strain>
    </source>
</reference>
<evidence type="ECO:0000256" key="3">
    <source>
        <dbReference type="SAM" id="SignalP"/>
    </source>
</evidence>
<dbReference type="SUPFAM" id="SSF54060">
    <property type="entry name" value="His-Me finger endonucleases"/>
    <property type="match status" value="1"/>
</dbReference>
<dbReference type="Gene3D" id="2.60.40.10">
    <property type="entry name" value="Immunoglobulins"/>
    <property type="match status" value="1"/>
</dbReference>
<dbReference type="InterPro" id="IPR036116">
    <property type="entry name" value="FN3_sf"/>
</dbReference>
<evidence type="ECO:0000313" key="7">
    <source>
        <dbReference type="Proteomes" id="UP001055105"/>
    </source>
</evidence>
<dbReference type="InterPro" id="IPR040255">
    <property type="entry name" value="Non-specific_endonuclease"/>
</dbReference>
<dbReference type="GO" id="GO:0016787">
    <property type="term" value="F:hydrolase activity"/>
    <property type="evidence" value="ECO:0007669"/>
    <property type="project" value="InterPro"/>
</dbReference>
<dbReference type="RefSeq" id="WP_244077003.1">
    <property type="nucleotide sequence ID" value="NZ_AP025581.1"/>
</dbReference>
<evidence type="ECO:0008006" key="8">
    <source>
        <dbReference type="Google" id="ProtNLM"/>
    </source>
</evidence>
<evidence type="ECO:0000313" key="6">
    <source>
        <dbReference type="EMBL" id="GKI20195.1"/>
    </source>
</evidence>
<dbReference type="PANTHER" id="PTHR13966:SF5">
    <property type="entry name" value="ENDONUCLEASE G, MITOCHONDRIAL"/>
    <property type="match status" value="1"/>
</dbReference>
<dbReference type="PROSITE" id="PS51257">
    <property type="entry name" value="PROKAR_LIPOPROTEIN"/>
    <property type="match status" value="1"/>
</dbReference>
<gene>
    <name evidence="6" type="ORF">CE91St16_31030</name>
</gene>
<dbReference type="InterPro" id="IPR044925">
    <property type="entry name" value="His-Me_finger_sf"/>
</dbReference>
<keyword evidence="2" id="KW-0479">Metal-binding</keyword>
<name>A0AA37KR30_9BACT</name>
<sequence length="507" mass="54409">MKRLLTVLLAGISAVFASCGDDGAEKGDTWFLKPEAVVSGTTAEISCRTKFADGVLTESGAGFVYTRIGAADGYFDAEPVEVSGNALSCHLSDLEPETNYLVYAYLELGGAGRMQSESVSFRTGKGSDPGNAPAFGQPAYSEVTSSSAVVSCTFSYQGAEPVSEVYFLYGTGGVSKREAVSAQPGAKSVRLSGLDASTDYTFRLCVAAGGKTYESGEAAFTTDAGDGPGPGPNPGLTKFSGWPELPVEVKNGDYHYAYHTISDFKVGNYNARNYTVCYSAENHGPVWVAAPLHNCYVTKSGNRSYSQDPDVPAGIQPASKSLADPYNKGHMLGNRERSRTAVMRRQVCYYTNIAPQHSGTFNTGGGAWNNLEDVIDKYWDATKNSSVGDTLYVVVGAYYKTWTDSYGNTASPKKAAFGGQQAGVPTMFYYAMLRTKNAKSGKSVLHCSREELQCAAFVMSHAMQKGHKPSRSDMRSVAEVERLSGFQFFTNVPNAPKDTYNPSDWGL</sequence>
<dbReference type="GO" id="GO:0003676">
    <property type="term" value="F:nucleic acid binding"/>
    <property type="evidence" value="ECO:0007669"/>
    <property type="project" value="InterPro"/>
</dbReference>
<evidence type="ECO:0000256" key="1">
    <source>
        <dbReference type="PIRSR" id="PIRSR640255-1"/>
    </source>
</evidence>
<dbReference type="InterPro" id="IPR044929">
    <property type="entry name" value="DNA/RNA_non-sp_Endonuclease_sf"/>
</dbReference>
<organism evidence="6 7">
    <name type="scientific">Alistipes finegoldii</name>
    <dbReference type="NCBI Taxonomy" id="214856"/>
    <lineage>
        <taxon>Bacteria</taxon>
        <taxon>Pseudomonadati</taxon>
        <taxon>Bacteroidota</taxon>
        <taxon>Bacteroidia</taxon>
        <taxon>Bacteroidales</taxon>
        <taxon>Rikenellaceae</taxon>
        <taxon>Alistipes</taxon>
    </lineage>
</organism>
<dbReference type="InterPro" id="IPR013783">
    <property type="entry name" value="Ig-like_fold"/>
</dbReference>
<evidence type="ECO:0000259" key="4">
    <source>
        <dbReference type="SMART" id="SM00477"/>
    </source>
</evidence>
<dbReference type="InterPro" id="IPR001604">
    <property type="entry name" value="Endo_G_ENPP1-like_dom"/>
</dbReference>
<dbReference type="Gene3D" id="3.40.570.10">
    <property type="entry name" value="Extracellular Endonuclease, subunit A"/>
    <property type="match status" value="1"/>
</dbReference>
<dbReference type="AlphaFoldDB" id="A0AA37KR30"/>
<evidence type="ECO:0000259" key="5">
    <source>
        <dbReference type="SMART" id="SM00892"/>
    </source>
</evidence>
<dbReference type="SMART" id="SM00892">
    <property type="entry name" value="Endonuclease_NS"/>
    <property type="match status" value="1"/>
</dbReference>
<feature type="binding site" evidence="2">
    <location>
        <position position="362"/>
    </location>
    <ligand>
        <name>Mg(2+)</name>
        <dbReference type="ChEBI" id="CHEBI:18420"/>
        <note>catalytic</note>
    </ligand>
</feature>
<dbReference type="Proteomes" id="UP001055105">
    <property type="component" value="Unassembled WGS sequence"/>
</dbReference>
<dbReference type="InterPro" id="IPR020821">
    <property type="entry name" value="ENPP1-3/EXOG-like_nuc-like"/>
</dbReference>
<feature type="signal peptide" evidence="3">
    <location>
        <begin position="1"/>
        <end position="17"/>
    </location>
</feature>
<feature type="chain" id="PRO_5041444681" description="DNA/RNA non-specific endonuclease" evidence="3">
    <location>
        <begin position="18"/>
        <end position="507"/>
    </location>
</feature>
<feature type="domain" description="ENPP1-3/EXOG-like endonuclease/phosphodiesterase" evidence="4">
    <location>
        <begin position="271"/>
        <end position="495"/>
    </location>
</feature>
<evidence type="ECO:0000256" key="2">
    <source>
        <dbReference type="PIRSR" id="PIRSR640255-2"/>
    </source>
</evidence>
<comment type="caution">
    <text evidence="6">The sequence shown here is derived from an EMBL/GenBank/DDBJ whole genome shotgun (WGS) entry which is preliminary data.</text>
</comment>
<accession>A0AA37KR30</accession>
<feature type="domain" description="DNA/RNA non-specific endonuclease/pyrophosphatase/phosphodiesterase" evidence="5">
    <location>
        <begin position="270"/>
        <end position="495"/>
    </location>
</feature>
<feature type="active site" description="Proton acceptor" evidence="1">
    <location>
        <position position="330"/>
    </location>
</feature>
<proteinExistence type="predicted"/>
<dbReference type="GO" id="GO:0004519">
    <property type="term" value="F:endonuclease activity"/>
    <property type="evidence" value="ECO:0007669"/>
    <property type="project" value="TreeGrafter"/>
</dbReference>
<keyword evidence="3" id="KW-0732">Signal</keyword>
<dbReference type="GO" id="GO:0046872">
    <property type="term" value="F:metal ion binding"/>
    <property type="evidence" value="ECO:0007669"/>
    <property type="project" value="UniProtKB-KW"/>
</dbReference>
<dbReference type="PANTHER" id="PTHR13966">
    <property type="entry name" value="ENDONUCLEASE RELATED"/>
    <property type="match status" value="1"/>
</dbReference>
<dbReference type="EMBL" id="BQOL01000002">
    <property type="protein sequence ID" value="GKI20195.1"/>
    <property type="molecule type" value="Genomic_DNA"/>
</dbReference>